<sequence>MASTTSVLIISYALIAMGAPQGIDSEFDDFPEDQPEEGHLDKTWEIVLGVVLSLVVCAVIGTAVWVRIRRKKQRARRTTGYLRGSNPDLSRMSEEGKHTIKVNSLSEEDVIITPTPAAKNQSRRGPYR</sequence>
<protein>
    <submittedName>
        <fullName evidence="3">Uncharacterized protein</fullName>
    </submittedName>
</protein>
<evidence type="ECO:0000313" key="4">
    <source>
        <dbReference type="Proteomes" id="UP001497453"/>
    </source>
</evidence>
<feature type="region of interest" description="Disordered" evidence="1">
    <location>
        <begin position="76"/>
        <end position="98"/>
    </location>
</feature>
<reference evidence="4" key="1">
    <citation type="submission" date="2024-04" db="EMBL/GenBank/DDBJ databases">
        <authorList>
            <person name="Shaw F."/>
            <person name="Minotto A."/>
        </authorList>
    </citation>
    <scope>NUCLEOTIDE SEQUENCE [LARGE SCALE GENOMIC DNA]</scope>
</reference>
<evidence type="ECO:0000313" key="3">
    <source>
        <dbReference type="EMBL" id="CAL1705428.1"/>
    </source>
</evidence>
<name>A0ABP1DEH1_9APHY</name>
<organism evidence="3 4">
    <name type="scientific">Somion occarium</name>
    <dbReference type="NCBI Taxonomy" id="3059160"/>
    <lineage>
        <taxon>Eukaryota</taxon>
        <taxon>Fungi</taxon>
        <taxon>Dikarya</taxon>
        <taxon>Basidiomycota</taxon>
        <taxon>Agaricomycotina</taxon>
        <taxon>Agaricomycetes</taxon>
        <taxon>Polyporales</taxon>
        <taxon>Cerrenaceae</taxon>
        <taxon>Somion</taxon>
    </lineage>
</organism>
<evidence type="ECO:0000256" key="1">
    <source>
        <dbReference type="SAM" id="MobiDB-lite"/>
    </source>
</evidence>
<evidence type="ECO:0000256" key="2">
    <source>
        <dbReference type="SAM" id="Phobius"/>
    </source>
</evidence>
<keyword evidence="2" id="KW-0472">Membrane</keyword>
<dbReference type="EMBL" id="OZ037946">
    <property type="protein sequence ID" value="CAL1705428.1"/>
    <property type="molecule type" value="Genomic_DNA"/>
</dbReference>
<keyword evidence="2" id="KW-1133">Transmembrane helix</keyword>
<dbReference type="Proteomes" id="UP001497453">
    <property type="component" value="Chromosome 3"/>
</dbReference>
<feature type="transmembrane region" description="Helical" evidence="2">
    <location>
        <begin position="46"/>
        <end position="68"/>
    </location>
</feature>
<accession>A0ABP1DEH1</accession>
<keyword evidence="2" id="KW-0812">Transmembrane</keyword>
<keyword evidence="4" id="KW-1185">Reference proteome</keyword>
<gene>
    <name evidence="3" type="ORF">GFSPODELE1_LOCUS5424</name>
</gene>
<proteinExistence type="predicted"/>